<feature type="active site" evidence="16">
    <location>
        <position position="425"/>
    </location>
</feature>
<dbReference type="InterPro" id="IPR003593">
    <property type="entry name" value="AAA+_ATPase"/>
</dbReference>
<keyword evidence="6 16" id="KW-0812">Transmembrane</keyword>
<dbReference type="Gene3D" id="1.10.8.60">
    <property type="match status" value="1"/>
</dbReference>
<dbReference type="GO" id="GO:0051301">
    <property type="term" value="P:cell division"/>
    <property type="evidence" value="ECO:0007669"/>
    <property type="project" value="UniProtKB-KW"/>
</dbReference>
<dbReference type="InterPro" id="IPR011546">
    <property type="entry name" value="Pept_M41_FtsH_extracell"/>
</dbReference>
<keyword evidence="14 16" id="KW-0472">Membrane</keyword>
<comment type="caution">
    <text evidence="19">The sequence shown here is derived from an EMBL/GenBank/DDBJ whole genome shotgun (WGS) entry which is preliminary data.</text>
</comment>
<dbReference type="InterPro" id="IPR041569">
    <property type="entry name" value="AAA_lid_3"/>
</dbReference>
<dbReference type="PANTHER" id="PTHR23076:SF97">
    <property type="entry name" value="ATP-DEPENDENT ZINC METALLOPROTEASE YME1L1"/>
    <property type="match status" value="1"/>
</dbReference>
<dbReference type="GO" id="GO:0004176">
    <property type="term" value="F:ATP-dependent peptidase activity"/>
    <property type="evidence" value="ECO:0007669"/>
    <property type="project" value="InterPro"/>
</dbReference>
<dbReference type="Gene3D" id="3.40.50.300">
    <property type="entry name" value="P-loop containing nucleotide triphosphate hydrolases"/>
    <property type="match status" value="1"/>
</dbReference>
<feature type="binding site" evidence="16">
    <location>
        <position position="428"/>
    </location>
    <ligand>
        <name>Zn(2+)</name>
        <dbReference type="ChEBI" id="CHEBI:29105"/>
        <note>catalytic</note>
    </ligand>
</feature>
<dbReference type="GO" id="GO:0005524">
    <property type="term" value="F:ATP binding"/>
    <property type="evidence" value="ECO:0007669"/>
    <property type="project" value="UniProtKB-UniRule"/>
</dbReference>
<dbReference type="GO" id="GO:0008270">
    <property type="term" value="F:zinc ion binding"/>
    <property type="evidence" value="ECO:0007669"/>
    <property type="project" value="UniProtKB-UniRule"/>
</dbReference>
<dbReference type="Pfam" id="PF17862">
    <property type="entry name" value="AAA_lid_3"/>
    <property type="match status" value="1"/>
</dbReference>
<evidence type="ECO:0000256" key="1">
    <source>
        <dbReference type="ARBA" id="ARBA00004370"/>
    </source>
</evidence>
<keyword evidence="7 16" id="KW-0479">Metal-binding</keyword>
<evidence type="ECO:0000256" key="15">
    <source>
        <dbReference type="ARBA" id="ARBA00061570"/>
    </source>
</evidence>
<comment type="subunit">
    <text evidence="16">Homohexamer.</text>
</comment>
<name>A0AA45C4V8_9BACT</name>
<dbReference type="FunFam" id="1.20.58.760:FF:000001">
    <property type="entry name" value="ATP-dependent zinc metalloprotease FtsH"/>
    <property type="match status" value="1"/>
</dbReference>
<dbReference type="InterPro" id="IPR003959">
    <property type="entry name" value="ATPase_AAA_core"/>
</dbReference>
<feature type="transmembrane region" description="Helical" evidence="16">
    <location>
        <begin position="106"/>
        <end position="127"/>
    </location>
</feature>
<keyword evidence="5 16" id="KW-0645">Protease</keyword>
<dbReference type="GO" id="GO:0004222">
    <property type="term" value="F:metalloendopeptidase activity"/>
    <property type="evidence" value="ECO:0007669"/>
    <property type="project" value="InterPro"/>
</dbReference>
<proteinExistence type="inferred from homology"/>
<keyword evidence="10 16" id="KW-0862">Zinc</keyword>
<feature type="binding site" evidence="16">
    <location>
        <position position="424"/>
    </location>
    <ligand>
        <name>Zn(2+)</name>
        <dbReference type="ChEBI" id="CHEBI:29105"/>
        <note>catalytic</note>
    </ligand>
</feature>
<keyword evidence="20" id="KW-1185">Reference proteome</keyword>
<dbReference type="GO" id="GO:0016887">
    <property type="term" value="F:ATP hydrolysis activity"/>
    <property type="evidence" value="ECO:0007669"/>
    <property type="project" value="UniProtKB-UniRule"/>
</dbReference>
<dbReference type="InterPro" id="IPR027417">
    <property type="entry name" value="P-loop_NTPase"/>
</dbReference>
<evidence type="ECO:0000256" key="11">
    <source>
        <dbReference type="ARBA" id="ARBA00022840"/>
    </source>
</evidence>
<dbReference type="FunFam" id="1.10.8.60:FF:000001">
    <property type="entry name" value="ATP-dependent zinc metalloprotease FtsH"/>
    <property type="match status" value="1"/>
</dbReference>
<gene>
    <name evidence="16" type="primary">ftsH</name>
    <name evidence="19" type="ORF">C7380_12414</name>
</gene>
<dbReference type="FunFam" id="3.40.50.300:FF:000001">
    <property type="entry name" value="ATP-dependent zinc metalloprotease FtsH"/>
    <property type="match status" value="1"/>
</dbReference>
<evidence type="ECO:0000256" key="17">
    <source>
        <dbReference type="RuleBase" id="RU003651"/>
    </source>
</evidence>
<feature type="binding site" evidence="16">
    <location>
        <position position="501"/>
    </location>
    <ligand>
        <name>Zn(2+)</name>
        <dbReference type="ChEBI" id="CHEBI:29105"/>
        <note>catalytic</note>
    </ligand>
</feature>
<dbReference type="Pfam" id="PF00004">
    <property type="entry name" value="AAA"/>
    <property type="match status" value="1"/>
</dbReference>
<comment type="function">
    <text evidence="16">Acts as a processive, ATP-dependent zinc metallopeptidase for both cytoplasmic and membrane proteins. Plays a role in the quality control of integral membrane proteins.</text>
</comment>
<dbReference type="Pfam" id="PF01434">
    <property type="entry name" value="Peptidase_M41"/>
    <property type="match status" value="1"/>
</dbReference>
<dbReference type="Gene3D" id="1.20.58.760">
    <property type="entry name" value="Peptidase M41"/>
    <property type="match status" value="1"/>
</dbReference>
<evidence type="ECO:0000256" key="9">
    <source>
        <dbReference type="ARBA" id="ARBA00022801"/>
    </source>
</evidence>
<keyword evidence="8 16" id="KW-0547">Nucleotide-binding</keyword>
<dbReference type="GO" id="GO:0030163">
    <property type="term" value="P:protein catabolic process"/>
    <property type="evidence" value="ECO:0007669"/>
    <property type="project" value="UniProtKB-UniRule"/>
</dbReference>
<evidence type="ECO:0000256" key="2">
    <source>
        <dbReference type="ARBA" id="ARBA00010044"/>
    </source>
</evidence>
<comment type="similarity">
    <text evidence="2 16">In the C-terminal section; belongs to the peptidase M41 family.</text>
</comment>
<dbReference type="InterPro" id="IPR000642">
    <property type="entry name" value="Peptidase_M41"/>
</dbReference>
<keyword evidence="19" id="KW-0132">Cell division</keyword>
<comment type="similarity">
    <text evidence="15 16">In the central section; belongs to the AAA ATPase family.</text>
</comment>
<evidence type="ECO:0000256" key="3">
    <source>
        <dbReference type="ARBA" id="ARBA00022475"/>
    </source>
</evidence>
<evidence type="ECO:0000256" key="4">
    <source>
        <dbReference type="ARBA" id="ARBA00022519"/>
    </source>
</evidence>
<evidence type="ECO:0000256" key="12">
    <source>
        <dbReference type="ARBA" id="ARBA00022989"/>
    </source>
</evidence>
<comment type="subcellular location">
    <subcellularLocation>
        <location evidence="16">Cell membrane</location>
        <topology evidence="16">Multi-pass membrane protein</topology>
        <orientation evidence="16">Cytoplasmic side</orientation>
    </subcellularLocation>
    <subcellularLocation>
        <location evidence="1">Membrane</location>
    </subcellularLocation>
</comment>
<evidence type="ECO:0000256" key="10">
    <source>
        <dbReference type="ARBA" id="ARBA00022833"/>
    </source>
</evidence>
<evidence type="ECO:0000256" key="16">
    <source>
        <dbReference type="HAMAP-Rule" id="MF_01458"/>
    </source>
</evidence>
<reference evidence="19 20" key="1">
    <citation type="submission" date="2018-05" db="EMBL/GenBank/DDBJ databases">
        <title>Genomic Encyclopedia of Type Strains, Phase IV (KMG-IV): sequencing the most valuable type-strain genomes for metagenomic binning, comparative biology and taxonomic classification.</title>
        <authorList>
            <person name="Goeker M."/>
        </authorList>
    </citation>
    <scope>NUCLEOTIDE SEQUENCE [LARGE SCALE GENOMIC DNA]</scope>
    <source>
        <strain evidence="19 20">DSM 24906</strain>
    </source>
</reference>
<dbReference type="EMBL" id="QGGI01000024">
    <property type="protein sequence ID" value="PWJ87403.1"/>
    <property type="molecule type" value="Genomic_DNA"/>
</dbReference>
<feature type="transmembrane region" description="Helical" evidence="16">
    <location>
        <begin position="12"/>
        <end position="31"/>
    </location>
</feature>
<keyword evidence="9 16" id="KW-0378">Hydrolase</keyword>
<dbReference type="AlphaFoldDB" id="A0AA45C4V8"/>
<feature type="binding site" evidence="16">
    <location>
        <begin position="202"/>
        <end position="209"/>
    </location>
    <ligand>
        <name>ATP</name>
        <dbReference type="ChEBI" id="CHEBI:30616"/>
    </ligand>
</feature>
<dbReference type="InterPro" id="IPR003960">
    <property type="entry name" value="ATPase_AAA_CS"/>
</dbReference>
<evidence type="ECO:0000256" key="6">
    <source>
        <dbReference type="ARBA" id="ARBA00022692"/>
    </source>
</evidence>
<organism evidence="19 20">
    <name type="scientific">Oceanotoga teriensis</name>
    <dbReference type="NCBI Taxonomy" id="515440"/>
    <lineage>
        <taxon>Bacteria</taxon>
        <taxon>Thermotogati</taxon>
        <taxon>Thermotogota</taxon>
        <taxon>Thermotogae</taxon>
        <taxon>Petrotogales</taxon>
        <taxon>Petrotogaceae</taxon>
        <taxon>Oceanotoga</taxon>
    </lineage>
</organism>
<dbReference type="Gene3D" id="3.30.720.210">
    <property type="match status" value="1"/>
</dbReference>
<evidence type="ECO:0000256" key="13">
    <source>
        <dbReference type="ARBA" id="ARBA00023049"/>
    </source>
</evidence>
<keyword evidence="4" id="KW-0997">Cell inner membrane</keyword>
<keyword evidence="3 16" id="KW-1003">Cell membrane</keyword>
<feature type="domain" description="AAA+ ATPase" evidence="18">
    <location>
        <begin position="194"/>
        <end position="333"/>
    </location>
</feature>
<comment type="similarity">
    <text evidence="17">Belongs to the AAA ATPase family.</text>
</comment>
<keyword evidence="13 16" id="KW-0482">Metalloprotease</keyword>
<evidence type="ECO:0000256" key="8">
    <source>
        <dbReference type="ARBA" id="ARBA00022741"/>
    </source>
</evidence>
<sequence length="628" mass="69748">MDKKPKRSLGPIFVYLILFAIIVFSISRLNAPSNKEIGYTELLKQIDKGQIIRLEIEDSGLVRAKTKTGDILQAYAPTLLQDEAYTRALVNEGIQIKYIRSTGSSWWVSLLIHMAPILIMILFWVWLFKGVGSRGGGGAPGMNFKKSPARKFDPKKAKIGFKDVAGIDEAREELEDIVTFLKNPQEFNTLGARMPKGVLLVGQPGTGKTLIARAVAGEAGVPFFYISGSDFVELFVGVGASRVREMFNQAKAEAPAIIFIDEIDAVGRQRGAGLGGGHDEREQTLNSLLVEMDGFDPKAGIIVMAATNRPDILDKALLRPGRFDKKVVIDAPDLKGREEILKVHMKGKKISKDVDPEVLARGTPGFVGADLENLINESALLAARNKREFITMEDCSEAIERVIAGPERRSRKLSDKEKKIVTYHELGHAMLGYLLPNSDPVHKITIVPRGHAALGYTLQLPLEEKFLMSEEELKDRIITLLGGRASEDIIFNEITSGAGNDLKRATEIVKKMVTQLGMSKKIGPIAWGEEEGEVFLGRELTKMKNYSQDTAKEIDNEIKNLIIESYERAKNILGENKQRLDLLAAYLYGKETIDGEEFKKLMEMDIDDLNKKIIDDENIKIKILDVKA</sequence>
<evidence type="ECO:0000256" key="7">
    <source>
        <dbReference type="ARBA" id="ARBA00022723"/>
    </source>
</evidence>
<dbReference type="Proteomes" id="UP000245921">
    <property type="component" value="Unassembled WGS sequence"/>
</dbReference>
<dbReference type="GO" id="GO:0005886">
    <property type="term" value="C:plasma membrane"/>
    <property type="evidence" value="ECO:0007669"/>
    <property type="project" value="UniProtKB-SubCell"/>
</dbReference>
<accession>A0AA45C4V8</accession>
<dbReference type="InterPro" id="IPR005936">
    <property type="entry name" value="FtsH"/>
</dbReference>
<evidence type="ECO:0000256" key="14">
    <source>
        <dbReference type="ARBA" id="ARBA00023136"/>
    </source>
</evidence>
<dbReference type="SMART" id="SM00382">
    <property type="entry name" value="AAA"/>
    <property type="match status" value="1"/>
</dbReference>
<protein>
    <recommendedName>
        <fullName evidence="16">ATP-dependent zinc metalloprotease FtsH</fullName>
        <ecNumber evidence="16">3.4.24.-</ecNumber>
    </recommendedName>
</protein>
<dbReference type="PROSITE" id="PS00674">
    <property type="entry name" value="AAA"/>
    <property type="match status" value="1"/>
</dbReference>
<dbReference type="EC" id="3.4.24.-" evidence="16"/>
<dbReference type="NCBIfam" id="TIGR01241">
    <property type="entry name" value="FtsH_fam"/>
    <property type="match status" value="1"/>
</dbReference>
<evidence type="ECO:0000313" key="19">
    <source>
        <dbReference type="EMBL" id="PWJ87403.1"/>
    </source>
</evidence>
<comment type="cofactor">
    <cofactor evidence="16">
        <name>Zn(2+)</name>
        <dbReference type="ChEBI" id="CHEBI:29105"/>
    </cofactor>
    <text evidence="16">Binds 1 zinc ion per subunit.</text>
</comment>
<keyword evidence="12 16" id="KW-1133">Transmembrane helix</keyword>
<keyword evidence="11 16" id="KW-0067">ATP-binding</keyword>
<dbReference type="SUPFAM" id="SSF52540">
    <property type="entry name" value="P-loop containing nucleoside triphosphate hydrolases"/>
    <property type="match status" value="1"/>
</dbReference>
<dbReference type="CDD" id="cd19501">
    <property type="entry name" value="RecA-like_FtsH"/>
    <property type="match status" value="1"/>
</dbReference>
<evidence type="ECO:0000313" key="20">
    <source>
        <dbReference type="Proteomes" id="UP000245921"/>
    </source>
</evidence>
<dbReference type="PANTHER" id="PTHR23076">
    <property type="entry name" value="METALLOPROTEASE M41 FTSH"/>
    <property type="match status" value="1"/>
</dbReference>
<dbReference type="SUPFAM" id="SSF140990">
    <property type="entry name" value="FtsH protease domain-like"/>
    <property type="match status" value="1"/>
</dbReference>
<keyword evidence="19" id="KW-0131">Cell cycle</keyword>
<dbReference type="Pfam" id="PF06480">
    <property type="entry name" value="FtsH_ext"/>
    <property type="match status" value="1"/>
</dbReference>
<evidence type="ECO:0000256" key="5">
    <source>
        <dbReference type="ARBA" id="ARBA00022670"/>
    </source>
</evidence>
<dbReference type="InterPro" id="IPR037219">
    <property type="entry name" value="Peptidase_M41-like"/>
</dbReference>
<dbReference type="HAMAP" id="MF_01458">
    <property type="entry name" value="FtsH"/>
    <property type="match status" value="1"/>
</dbReference>
<dbReference type="RefSeq" id="WP_109606285.1">
    <property type="nucleotide sequence ID" value="NZ_QGGI01000024.1"/>
</dbReference>
<dbReference type="GO" id="GO:0006508">
    <property type="term" value="P:proteolysis"/>
    <property type="evidence" value="ECO:0007669"/>
    <property type="project" value="UniProtKB-KW"/>
</dbReference>
<evidence type="ECO:0000259" key="18">
    <source>
        <dbReference type="SMART" id="SM00382"/>
    </source>
</evidence>